<dbReference type="KEGG" id="pami:JCM7686_2586"/>
<dbReference type="OrthoDB" id="7726846at2"/>
<dbReference type="AlphaFoldDB" id="S5XQJ6"/>
<evidence type="ECO:0000313" key="2">
    <source>
        <dbReference type="Proteomes" id="UP000015480"/>
    </source>
</evidence>
<dbReference type="RefSeq" id="WP_020951292.1">
    <property type="nucleotide sequence ID" value="NC_022041.1"/>
</dbReference>
<name>S5XQJ6_PARAH</name>
<proteinExistence type="predicted"/>
<dbReference type="Proteomes" id="UP000015480">
    <property type="component" value="Chromosome"/>
</dbReference>
<dbReference type="EMBL" id="CP006650">
    <property type="protein sequence ID" value="AGT09654.1"/>
    <property type="molecule type" value="Genomic_DNA"/>
</dbReference>
<dbReference type="STRING" id="1367847.JCM7686_2586"/>
<keyword evidence="2" id="KW-1185">Reference proteome</keyword>
<protein>
    <submittedName>
        <fullName evidence="1">Uncharacterized protein</fullName>
    </submittedName>
</protein>
<dbReference type="eggNOG" id="ENOG5033EDB">
    <property type="taxonomic scope" value="Bacteria"/>
</dbReference>
<sequence length="85" mass="9230">MTQMISHYSFADYAKFKAAYDDHAEDRGNNGLSLLQLWRESGTSAWALYQVNDAKAAKDYLSGAAGVFNSLAGVSAVEIHLVETA</sequence>
<dbReference type="HOGENOM" id="CLU_195978_0_0_5"/>
<organism evidence="1 2">
    <name type="scientific">Paracoccus aminophilus JCM 7686</name>
    <dbReference type="NCBI Taxonomy" id="1367847"/>
    <lineage>
        <taxon>Bacteria</taxon>
        <taxon>Pseudomonadati</taxon>
        <taxon>Pseudomonadota</taxon>
        <taxon>Alphaproteobacteria</taxon>
        <taxon>Rhodobacterales</taxon>
        <taxon>Paracoccaceae</taxon>
        <taxon>Paracoccus</taxon>
    </lineage>
</organism>
<evidence type="ECO:0000313" key="1">
    <source>
        <dbReference type="EMBL" id="AGT09654.1"/>
    </source>
</evidence>
<accession>S5XQJ6</accession>
<dbReference type="PATRIC" id="fig|1367847.3.peg.2591"/>
<reference evidence="1 2" key="1">
    <citation type="journal article" date="2014" name="BMC Genomics">
        <title>Architecture and functions of a multipartite genome of the methylotrophic bacterium Paracoccus aminophilus JCM 7686, containing primary and secondary chromids.</title>
        <authorList>
            <person name="Dziewit L."/>
            <person name="Czarnecki J."/>
            <person name="Wibberg D."/>
            <person name="Radlinska M."/>
            <person name="Mrozek P."/>
            <person name="Szymczak M."/>
            <person name="Schluter A."/>
            <person name="Puhler A."/>
            <person name="Bartosik D."/>
        </authorList>
    </citation>
    <scope>NUCLEOTIDE SEQUENCE [LARGE SCALE GENOMIC DNA]</scope>
    <source>
        <strain evidence="1">JCM 7686</strain>
    </source>
</reference>
<gene>
    <name evidence="1" type="ORF">JCM7686_2586</name>
</gene>